<protein>
    <submittedName>
        <fullName evidence="3">Carbamoyl-phosphate synthase</fullName>
    </submittedName>
</protein>
<reference evidence="3 4" key="1">
    <citation type="submission" date="2020-04" db="EMBL/GenBank/DDBJ databases">
        <authorList>
            <person name="Zhang R."/>
            <person name="Schippers A."/>
        </authorList>
    </citation>
    <scope>NUCLEOTIDE SEQUENCE [LARGE SCALE GENOMIC DNA]</scope>
    <source>
        <strain evidence="3 4">DSM 109850</strain>
    </source>
</reference>
<dbReference type="Gene3D" id="3.30.470.20">
    <property type="entry name" value="ATP-grasp fold, B domain"/>
    <property type="match status" value="1"/>
</dbReference>
<comment type="caution">
    <text evidence="3">The sequence shown here is derived from an EMBL/GenBank/DDBJ whole genome shotgun (WGS) entry which is preliminary data.</text>
</comment>
<evidence type="ECO:0000313" key="4">
    <source>
        <dbReference type="Proteomes" id="UP000533476"/>
    </source>
</evidence>
<keyword evidence="4" id="KW-1185">Reference proteome</keyword>
<proteinExistence type="predicted"/>
<dbReference type="SUPFAM" id="SSF56059">
    <property type="entry name" value="Glutathione synthetase ATP-binding domain-like"/>
    <property type="match status" value="1"/>
</dbReference>
<accession>A0A7Y0L4Z0</accession>
<dbReference type="EMBL" id="JABBVZ010000014">
    <property type="protein sequence ID" value="NMP21954.1"/>
    <property type="molecule type" value="Genomic_DNA"/>
</dbReference>
<dbReference type="RefSeq" id="WP_169097828.1">
    <property type="nucleotide sequence ID" value="NZ_JABBVZ010000014.1"/>
</dbReference>
<dbReference type="PROSITE" id="PS50975">
    <property type="entry name" value="ATP_GRASP"/>
    <property type="match status" value="1"/>
</dbReference>
<dbReference type="InterPro" id="IPR011761">
    <property type="entry name" value="ATP-grasp"/>
</dbReference>
<feature type="domain" description="ATP-grasp" evidence="2">
    <location>
        <begin position="129"/>
        <end position="320"/>
    </location>
</feature>
<name>A0A7Y0L4Z0_9FIRM</name>
<keyword evidence="1" id="KW-0547">Nucleotide-binding</keyword>
<evidence type="ECO:0000313" key="3">
    <source>
        <dbReference type="EMBL" id="NMP21954.1"/>
    </source>
</evidence>
<dbReference type="GO" id="GO:0046872">
    <property type="term" value="F:metal ion binding"/>
    <property type="evidence" value="ECO:0007669"/>
    <property type="project" value="InterPro"/>
</dbReference>
<organism evidence="3 4">
    <name type="scientific">Sulfobacillus harzensis</name>
    <dbReference type="NCBI Taxonomy" id="2729629"/>
    <lineage>
        <taxon>Bacteria</taxon>
        <taxon>Bacillati</taxon>
        <taxon>Bacillota</taxon>
        <taxon>Clostridia</taxon>
        <taxon>Eubacteriales</taxon>
        <taxon>Clostridiales Family XVII. Incertae Sedis</taxon>
        <taxon>Sulfobacillus</taxon>
    </lineage>
</organism>
<gene>
    <name evidence="3" type="ORF">HIJ39_06255</name>
</gene>
<keyword evidence="1" id="KW-0067">ATP-binding</keyword>
<dbReference type="InterPro" id="IPR013815">
    <property type="entry name" value="ATP_grasp_subdomain_1"/>
</dbReference>
<dbReference type="GO" id="GO:0005524">
    <property type="term" value="F:ATP binding"/>
    <property type="evidence" value="ECO:0007669"/>
    <property type="project" value="UniProtKB-UniRule"/>
</dbReference>
<dbReference type="Gene3D" id="3.30.1490.20">
    <property type="entry name" value="ATP-grasp fold, A domain"/>
    <property type="match status" value="1"/>
</dbReference>
<dbReference type="Proteomes" id="UP000533476">
    <property type="component" value="Unassembled WGS sequence"/>
</dbReference>
<evidence type="ECO:0000256" key="1">
    <source>
        <dbReference type="PROSITE-ProRule" id="PRU00409"/>
    </source>
</evidence>
<sequence>MIQRPRNPSRYEHPAVVLDLSANGLGVVRSLAHHGIPIYAFDAPPKDQLGKTRLARSGTCPHPVQEESRLLQFLEDLGKTFEKQAVLYLGSDDYLYFASKNRSRLAQYYRFLLPDHELIEAVLDKRLTHELARSHGMVCPQTFVIETEAQLDDIIPQLAFPCILKPAFSSDYRKRLNRKAIVMRNANQLRRDYPYYRKYGQLLVQELIPGDETCLVGVGTLFDDSMELVGVFSGRKLHQYPPYFGTGSIAISRRDEEAIEMTMGLFQALNLKGLAKVEYKRDPRDGALKFIEINARTWFWHGLATRCGVDLSLLYYQLLTGQVPEPATTQVDGVKWVYFVRDFIASTEQWRDGNLPVSAWLKNMAGPKEYALFVWRDPMPALRYAIWHFRHGWSPRVGSQDNPLALESIQPPMR</sequence>
<dbReference type="AlphaFoldDB" id="A0A7Y0L4Z0"/>
<evidence type="ECO:0000259" key="2">
    <source>
        <dbReference type="PROSITE" id="PS50975"/>
    </source>
</evidence>